<evidence type="ECO:0000259" key="2">
    <source>
        <dbReference type="Pfam" id="PF00535"/>
    </source>
</evidence>
<sequence>MFFKNKKHFWLPSKPKDKQSHLKTSTKQNNIERIPNKVGIVMPVYNQEKQYLIECVHAIEQQTYKNFSLVIVIDGANVETVKTVYELSSYLTCDFIIIDRKINKGIAYSLNEGFDKLKDCSYLTWISSDNRQAPNFLEKLVETMNTSPSNTALVYSMYSPIDENGMPHPSTPYFYPALYKMMNRSKEEIMMVSFIGASFLYTREAFEKTGGYDSKYDLVSDYEFWIRLMKQGEFVFIPEPLMEYRLNGKHSLTTLTPPEELYLNSMSASLEHRTKNGDLPKVSVIITAHNHGNFIKKCLQSVFDQTFKNFHVIVVDVGSTDNTLEEIYSLHDTRTIPIHIKQRTKAEALNIALDYVLGEYVLELDGDDWIEPITLEVMISEMDNLSSKVGMVFANRRLWYEENGVLVEGDIYKGSPLKDKYKILESFQTHCPRMYRYSALKELSGWMTTLRGEPLIAEDFMMFLRVAERFKVHWIDQTLYNQRRHNKNITIIQKENLNKQFRMVVDEMLIRWGDSYKANFEESDGYITKIKLEKRRKGDRQ</sequence>
<comment type="caution">
    <text evidence="3">The sequence shown here is derived from an EMBL/GenBank/DDBJ whole genome shotgun (WGS) entry which is preliminary data.</text>
</comment>
<keyword evidence="4" id="KW-1185">Reference proteome</keyword>
<dbReference type="PANTHER" id="PTHR22916:SF3">
    <property type="entry name" value="UDP-GLCNAC:BETAGAL BETA-1,3-N-ACETYLGLUCOSAMINYLTRANSFERASE-LIKE PROTEIN 1"/>
    <property type="match status" value="1"/>
</dbReference>
<evidence type="ECO:0000313" key="4">
    <source>
        <dbReference type="Proteomes" id="UP000640786"/>
    </source>
</evidence>
<comment type="similarity">
    <text evidence="1">Belongs to the glycosyltransferase 2 family.</text>
</comment>
<organism evidence="3 4">
    <name type="scientific">Psychrobacillus faecigallinarum</name>
    <dbReference type="NCBI Taxonomy" id="2762235"/>
    <lineage>
        <taxon>Bacteria</taxon>
        <taxon>Bacillati</taxon>
        <taxon>Bacillota</taxon>
        <taxon>Bacilli</taxon>
        <taxon>Bacillales</taxon>
        <taxon>Bacillaceae</taxon>
        <taxon>Psychrobacillus</taxon>
    </lineage>
</organism>
<reference evidence="3 4" key="1">
    <citation type="submission" date="2020-08" db="EMBL/GenBank/DDBJ databases">
        <title>A Genomic Blueprint of the Chicken Gut Microbiome.</title>
        <authorList>
            <person name="Gilroy R."/>
            <person name="Ravi A."/>
            <person name="Getino M."/>
            <person name="Pursley I."/>
            <person name="Horton D.L."/>
            <person name="Alikhan N.-F."/>
            <person name="Baker D."/>
            <person name="Gharbi K."/>
            <person name="Hall N."/>
            <person name="Watson M."/>
            <person name="Adriaenssens E.M."/>
            <person name="Foster-Nyarko E."/>
            <person name="Jarju S."/>
            <person name="Secka A."/>
            <person name="Antonio M."/>
            <person name="Oren A."/>
            <person name="Chaudhuri R."/>
            <person name="La Ragione R.M."/>
            <person name="Hildebrand F."/>
            <person name="Pallen M.J."/>
        </authorList>
    </citation>
    <scope>NUCLEOTIDE SEQUENCE [LARGE SCALE GENOMIC DNA]</scope>
    <source>
        <strain evidence="3 4">Sa2BUA9</strain>
    </source>
</reference>
<dbReference type="Pfam" id="PF00535">
    <property type="entry name" value="Glycos_transf_2"/>
    <property type="match status" value="2"/>
</dbReference>
<name>A0ABR8R9U1_9BACI</name>
<evidence type="ECO:0000313" key="3">
    <source>
        <dbReference type="EMBL" id="MBD7944515.1"/>
    </source>
</evidence>
<protein>
    <submittedName>
        <fullName evidence="3">Glycosyltransferase</fullName>
    </submittedName>
</protein>
<dbReference type="Proteomes" id="UP000640786">
    <property type="component" value="Unassembled WGS sequence"/>
</dbReference>
<dbReference type="PANTHER" id="PTHR22916">
    <property type="entry name" value="GLYCOSYLTRANSFERASE"/>
    <property type="match status" value="1"/>
</dbReference>
<dbReference type="RefSeq" id="WP_191697130.1">
    <property type="nucleotide sequence ID" value="NZ_JACSQO010000004.1"/>
</dbReference>
<feature type="domain" description="Glycosyltransferase 2-like" evidence="2">
    <location>
        <begin position="283"/>
        <end position="443"/>
    </location>
</feature>
<evidence type="ECO:0000256" key="1">
    <source>
        <dbReference type="ARBA" id="ARBA00006739"/>
    </source>
</evidence>
<gene>
    <name evidence="3" type="ORF">H9650_10340</name>
</gene>
<accession>A0ABR8R9U1</accession>
<dbReference type="InterPro" id="IPR001173">
    <property type="entry name" value="Glyco_trans_2-like"/>
</dbReference>
<dbReference type="EMBL" id="JACSQO010000004">
    <property type="protein sequence ID" value="MBD7944515.1"/>
    <property type="molecule type" value="Genomic_DNA"/>
</dbReference>
<proteinExistence type="inferred from homology"/>
<dbReference type="CDD" id="cd00761">
    <property type="entry name" value="Glyco_tranf_GTA_type"/>
    <property type="match status" value="1"/>
</dbReference>
<dbReference type="Gene3D" id="3.90.550.10">
    <property type="entry name" value="Spore Coat Polysaccharide Biosynthesis Protein SpsA, Chain A"/>
    <property type="match status" value="2"/>
</dbReference>
<feature type="domain" description="Glycosyltransferase 2-like" evidence="2">
    <location>
        <begin position="40"/>
        <end position="209"/>
    </location>
</feature>
<dbReference type="SUPFAM" id="SSF53448">
    <property type="entry name" value="Nucleotide-diphospho-sugar transferases"/>
    <property type="match status" value="2"/>
</dbReference>
<dbReference type="InterPro" id="IPR029044">
    <property type="entry name" value="Nucleotide-diphossugar_trans"/>
</dbReference>